<evidence type="ECO:0000256" key="3">
    <source>
        <dbReference type="ARBA" id="ARBA00022516"/>
    </source>
</evidence>
<dbReference type="InterPro" id="IPR048254">
    <property type="entry name" value="CDP_ALCOHOL_P_TRANSF_CS"/>
</dbReference>
<evidence type="ECO:0000313" key="14">
    <source>
        <dbReference type="Proteomes" id="UP000527616"/>
    </source>
</evidence>
<evidence type="ECO:0000256" key="8">
    <source>
        <dbReference type="ARBA" id="ARBA00023136"/>
    </source>
</evidence>
<evidence type="ECO:0000256" key="7">
    <source>
        <dbReference type="ARBA" id="ARBA00023098"/>
    </source>
</evidence>
<dbReference type="GO" id="GO:0008444">
    <property type="term" value="F:CDP-diacylglycerol-glycerol-3-phosphate 3-phosphatidyltransferase activity"/>
    <property type="evidence" value="ECO:0007669"/>
    <property type="project" value="InterPro"/>
</dbReference>
<evidence type="ECO:0000256" key="4">
    <source>
        <dbReference type="ARBA" id="ARBA00022679"/>
    </source>
</evidence>
<dbReference type="PANTHER" id="PTHR14269">
    <property type="entry name" value="CDP-DIACYLGLYCEROL--GLYCEROL-3-PHOSPHATE 3-PHOSPHATIDYLTRANSFERASE-RELATED"/>
    <property type="match status" value="1"/>
</dbReference>
<evidence type="ECO:0000256" key="1">
    <source>
        <dbReference type="ARBA" id="ARBA00004141"/>
    </source>
</evidence>
<feature type="transmembrane region" description="Helical" evidence="12">
    <location>
        <begin position="54"/>
        <end position="74"/>
    </location>
</feature>
<feature type="transmembrane region" description="Helical" evidence="12">
    <location>
        <begin position="143"/>
        <end position="163"/>
    </location>
</feature>
<dbReference type="InterPro" id="IPR043130">
    <property type="entry name" value="CDP-OH_PTrfase_TM_dom"/>
</dbReference>
<sequence length="212" mass="22964">MSRGSPLPAPDGDTDGLGRQVSNRIWTAPNVLSMVRLAGVGVFLWVLLVPRADLLAVAVLAAAGVTDWLDGWLARRLGQVTRLGQLLDPIADRLYILAIVVGLAARGVIPWWLVAILIARDVMLVLVVPLLGGRGYRPLPVHFLGKAATFCLLYAFPLVLLGSGEVPIVPDGWAVAARIVGWAFALWGTGLYWWAGLLYVAQARMLLRERTD</sequence>
<dbReference type="InterPro" id="IPR000462">
    <property type="entry name" value="CDP-OH_P_trans"/>
</dbReference>
<dbReference type="EMBL" id="JACBZS010000001">
    <property type="protein sequence ID" value="NYI72638.1"/>
    <property type="molecule type" value="Genomic_DNA"/>
</dbReference>
<keyword evidence="5 12" id="KW-0812">Transmembrane</keyword>
<keyword evidence="9" id="KW-0594">Phospholipid biosynthesis</keyword>
<comment type="similarity">
    <text evidence="2 11">Belongs to the CDP-alcohol phosphatidyltransferase class-I family.</text>
</comment>
<dbReference type="InterPro" id="IPR050324">
    <property type="entry name" value="CDP-alcohol_PTase-I"/>
</dbReference>
<name>A0A7Z0DBX6_9ACTN</name>
<evidence type="ECO:0000256" key="6">
    <source>
        <dbReference type="ARBA" id="ARBA00022989"/>
    </source>
</evidence>
<accession>A0A7Z0DBX6</accession>
<keyword evidence="14" id="KW-1185">Reference proteome</keyword>
<feature type="transmembrane region" description="Helical" evidence="12">
    <location>
        <begin position="28"/>
        <end position="48"/>
    </location>
</feature>
<keyword evidence="6 12" id="KW-1133">Transmembrane helix</keyword>
<feature type="transmembrane region" description="Helical" evidence="12">
    <location>
        <begin position="175"/>
        <end position="200"/>
    </location>
</feature>
<comment type="subcellular location">
    <subcellularLocation>
        <location evidence="1">Membrane</location>
        <topology evidence="1">Multi-pass membrane protein</topology>
    </subcellularLocation>
</comment>
<gene>
    <name evidence="13" type="ORF">GGQ54_003198</name>
</gene>
<dbReference type="EC" id="2.7.8.41" evidence="13"/>
<reference evidence="13 14" key="1">
    <citation type="submission" date="2020-07" db="EMBL/GenBank/DDBJ databases">
        <title>Sequencing the genomes of 1000 actinobacteria strains.</title>
        <authorList>
            <person name="Klenk H.-P."/>
        </authorList>
    </citation>
    <scope>NUCLEOTIDE SEQUENCE [LARGE SCALE GENOMIC DNA]</scope>
    <source>
        <strain evidence="13 14">DSM 103164</strain>
    </source>
</reference>
<evidence type="ECO:0000256" key="12">
    <source>
        <dbReference type="SAM" id="Phobius"/>
    </source>
</evidence>
<dbReference type="Proteomes" id="UP000527616">
    <property type="component" value="Unassembled WGS sequence"/>
</dbReference>
<evidence type="ECO:0000313" key="13">
    <source>
        <dbReference type="EMBL" id="NYI72638.1"/>
    </source>
</evidence>
<evidence type="ECO:0000256" key="10">
    <source>
        <dbReference type="ARBA" id="ARBA00023264"/>
    </source>
</evidence>
<dbReference type="PANTHER" id="PTHR14269:SF62">
    <property type="entry name" value="CDP-DIACYLGLYCEROL--GLYCEROL-3-PHOSPHATE 3-PHOSPHATIDYLTRANSFERASE 1, CHLOROPLASTIC"/>
    <property type="match status" value="1"/>
</dbReference>
<keyword evidence="4 11" id="KW-0808">Transferase</keyword>
<keyword evidence="8 12" id="KW-0472">Membrane</keyword>
<dbReference type="PROSITE" id="PS00379">
    <property type="entry name" value="CDP_ALCOHOL_P_TRANSF"/>
    <property type="match status" value="1"/>
</dbReference>
<keyword evidence="7" id="KW-0443">Lipid metabolism</keyword>
<dbReference type="GO" id="GO:0046474">
    <property type="term" value="P:glycerophospholipid biosynthetic process"/>
    <property type="evidence" value="ECO:0007669"/>
    <property type="project" value="TreeGrafter"/>
</dbReference>
<organism evidence="13 14">
    <name type="scientific">Naumannella cuiyingiana</name>
    <dbReference type="NCBI Taxonomy" id="1347891"/>
    <lineage>
        <taxon>Bacteria</taxon>
        <taxon>Bacillati</taxon>
        <taxon>Actinomycetota</taxon>
        <taxon>Actinomycetes</taxon>
        <taxon>Propionibacteriales</taxon>
        <taxon>Propionibacteriaceae</taxon>
        <taxon>Naumannella</taxon>
    </lineage>
</organism>
<dbReference type="GO" id="GO:0043337">
    <property type="term" value="F:cardiolipin synthase (CMP-forming)"/>
    <property type="evidence" value="ECO:0007669"/>
    <property type="project" value="UniProtKB-EC"/>
</dbReference>
<keyword evidence="3" id="KW-0444">Lipid biosynthesis</keyword>
<evidence type="ECO:0000256" key="11">
    <source>
        <dbReference type="RuleBase" id="RU003750"/>
    </source>
</evidence>
<evidence type="ECO:0000256" key="5">
    <source>
        <dbReference type="ARBA" id="ARBA00022692"/>
    </source>
</evidence>
<keyword evidence="10" id="KW-1208">Phospholipid metabolism</keyword>
<dbReference type="Pfam" id="PF01066">
    <property type="entry name" value="CDP-OH_P_transf"/>
    <property type="match status" value="1"/>
</dbReference>
<dbReference type="PIRSF" id="PIRSF000847">
    <property type="entry name" value="Phos_ph_gly_syn"/>
    <property type="match status" value="1"/>
</dbReference>
<dbReference type="AlphaFoldDB" id="A0A7Z0DBX6"/>
<protein>
    <submittedName>
        <fullName evidence="13">Cardiolipin synthase</fullName>
        <ecNumber evidence="13">2.7.8.41</ecNumber>
    </submittedName>
</protein>
<evidence type="ECO:0000256" key="9">
    <source>
        <dbReference type="ARBA" id="ARBA00023209"/>
    </source>
</evidence>
<dbReference type="GO" id="GO:0016020">
    <property type="term" value="C:membrane"/>
    <property type="evidence" value="ECO:0007669"/>
    <property type="project" value="UniProtKB-SubCell"/>
</dbReference>
<dbReference type="UniPathway" id="UPA00085"/>
<dbReference type="Gene3D" id="1.20.120.1760">
    <property type="match status" value="1"/>
</dbReference>
<evidence type="ECO:0000256" key="2">
    <source>
        <dbReference type="ARBA" id="ARBA00010441"/>
    </source>
</evidence>
<dbReference type="InterPro" id="IPR004570">
    <property type="entry name" value="Phosphatidylglycerol_P_synth"/>
</dbReference>
<feature type="transmembrane region" description="Helical" evidence="12">
    <location>
        <begin position="86"/>
        <end position="105"/>
    </location>
</feature>
<comment type="caution">
    <text evidence="13">The sequence shown here is derived from an EMBL/GenBank/DDBJ whole genome shotgun (WGS) entry which is preliminary data.</text>
</comment>
<proteinExistence type="inferred from homology"/>